<feature type="domain" description="CBS" evidence="10">
    <location>
        <begin position="198"/>
        <end position="257"/>
    </location>
</feature>
<protein>
    <submittedName>
        <fullName evidence="12">Hemolysin</fullName>
    </submittedName>
</protein>
<keyword evidence="5 7" id="KW-0129">CBS domain</keyword>
<evidence type="ECO:0000259" key="10">
    <source>
        <dbReference type="PROSITE" id="PS51371"/>
    </source>
</evidence>
<dbReference type="Pfam" id="PF00571">
    <property type="entry name" value="CBS"/>
    <property type="match status" value="1"/>
</dbReference>
<evidence type="ECO:0000313" key="13">
    <source>
        <dbReference type="Proteomes" id="UP000094849"/>
    </source>
</evidence>
<feature type="domain" description="CNNM transmembrane" evidence="11">
    <location>
        <begin position="1"/>
        <end position="179"/>
    </location>
</feature>
<evidence type="ECO:0000256" key="3">
    <source>
        <dbReference type="ARBA" id="ARBA00022737"/>
    </source>
</evidence>
<organism evidence="12 13">
    <name type="scientific">Candidatus Thiodiazotropha endoloripes</name>
    <dbReference type="NCBI Taxonomy" id="1818881"/>
    <lineage>
        <taxon>Bacteria</taxon>
        <taxon>Pseudomonadati</taxon>
        <taxon>Pseudomonadota</taxon>
        <taxon>Gammaproteobacteria</taxon>
        <taxon>Chromatiales</taxon>
        <taxon>Sedimenticolaceae</taxon>
        <taxon>Candidatus Thiodiazotropha</taxon>
    </lineage>
</organism>
<dbReference type="PROSITE" id="PS51846">
    <property type="entry name" value="CNNM"/>
    <property type="match status" value="1"/>
</dbReference>
<dbReference type="EMBL" id="LVJZ01000005">
    <property type="protein sequence ID" value="ODB92889.1"/>
    <property type="molecule type" value="Genomic_DNA"/>
</dbReference>
<evidence type="ECO:0000256" key="9">
    <source>
        <dbReference type="SAM" id="Phobius"/>
    </source>
</evidence>
<comment type="subcellular location">
    <subcellularLocation>
        <location evidence="1">Membrane</location>
        <topology evidence="1">Multi-pass membrane protein</topology>
    </subcellularLocation>
</comment>
<evidence type="ECO:0000256" key="7">
    <source>
        <dbReference type="PROSITE-ProRule" id="PRU00703"/>
    </source>
</evidence>
<dbReference type="InterPro" id="IPR046342">
    <property type="entry name" value="CBS_dom_sf"/>
</dbReference>
<accession>A0A1E2UIF8</accession>
<feature type="domain" description="CBS" evidence="10">
    <location>
        <begin position="263"/>
        <end position="321"/>
    </location>
</feature>
<reference evidence="12 13" key="1">
    <citation type="submission" date="2016-03" db="EMBL/GenBank/DDBJ databases">
        <title>Chemosynthetic sulphur-oxidizing symbionts of marine invertebrate animals are capable of nitrogen fixation.</title>
        <authorList>
            <person name="Petersen J.M."/>
            <person name="Kemper A."/>
            <person name="Gruber-Vodicka H."/>
            <person name="Cardini U."/>
            <person name="Geest Mvander."/>
            <person name="Kleiner M."/>
            <person name="Bulgheresi S."/>
            <person name="Fussmann M."/>
            <person name="Herbold C."/>
            <person name="Seah B.K.B."/>
            <person name="Antony C.Paul."/>
            <person name="Liu D."/>
            <person name="Belitz A."/>
            <person name="Weber M."/>
        </authorList>
    </citation>
    <scope>NUCLEOTIDE SEQUENCE [LARGE SCALE GENOMIC DNA]</scope>
    <source>
        <strain evidence="12">G_D</strain>
    </source>
</reference>
<keyword evidence="3" id="KW-0677">Repeat</keyword>
<evidence type="ECO:0000256" key="4">
    <source>
        <dbReference type="ARBA" id="ARBA00022989"/>
    </source>
</evidence>
<feature type="transmembrane region" description="Helical" evidence="9">
    <location>
        <begin position="119"/>
        <end position="139"/>
    </location>
</feature>
<gene>
    <name evidence="12" type="ORF">A3196_19145</name>
</gene>
<dbReference type="InterPro" id="IPR000644">
    <property type="entry name" value="CBS_dom"/>
</dbReference>
<evidence type="ECO:0000256" key="1">
    <source>
        <dbReference type="ARBA" id="ARBA00004141"/>
    </source>
</evidence>
<evidence type="ECO:0000256" key="8">
    <source>
        <dbReference type="PROSITE-ProRule" id="PRU01193"/>
    </source>
</evidence>
<dbReference type="CDD" id="cd04590">
    <property type="entry name" value="CBS_pair_CorC_HlyC_assoc"/>
    <property type="match status" value="1"/>
</dbReference>
<comment type="caution">
    <text evidence="12">The sequence shown here is derived from an EMBL/GenBank/DDBJ whole genome shotgun (WGS) entry which is preliminary data.</text>
</comment>
<keyword evidence="2 8" id="KW-0812">Transmembrane</keyword>
<proteinExistence type="predicted"/>
<evidence type="ECO:0000256" key="6">
    <source>
        <dbReference type="ARBA" id="ARBA00023136"/>
    </source>
</evidence>
<keyword evidence="6 8" id="KW-0472">Membrane</keyword>
<dbReference type="RefSeq" id="WP_069015615.1">
    <property type="nucleotide sequence ID" value="NZ_LVJW01000007.1"/>
</dbReference>
<dbReference type="PANTHER" id="PTHR22777:SF4">
    <property type="entry name" value="UPF0053 PROTEIN SLL1254"/>
    <property type="match status" value="1"/>
</dbReference>
<dbReference type="Gene3D" id="3.10.580.10">
    <property type="entry name" value="CBS-domain"/>
    <property type="match status" value="1"/>
</dbReference>
<evidence type="ECO:0000259" key="11">
    <source>
        <dbReference type="PROSITE" id="PS51846"/>
    </source>
</evidence>
<evidence type="ECO:0000256" key="5">
    <source>
        <dbReference type="ARBA" id="ARBA00023122"/>
    </source>
</evidence>
<dbReference type="PANTHER" id="PTHR22777">
    <property type="entry name" value="HEMOLYSIN-RELATED"/>
    <property type="match status" value="1"/>
</dbReference>
<dbReference type="OrthoDB" id="9798188at2"/>
<dbReference type="AlphaFoldDB" id="A0A1E2UIF8"/>
<dbReference type="SUPFAM" id="SSF54631">
    <property type="entry name" value="CBS-domain pair"/>
    <property type="match status" value="1"/>
</dbReference>
<dbReference type="STRING" id="1818881.A3196_19145"/>
<dbReference type="Pfam" id="PF01595">
    <property type="entry name" value="CNNM"/>
    <property type="match status" value="1"/>
</dbReference>
<evidence type="ECO:0000256" key="2">
    <source>
        <dbReference type="ARBA" id="ARBA00022692"/>
    </source>
</evidence>
<dbReference type="InterPro" id="IPR044751">
    <property type="entry name" value="Ion_transp-like_CBS"/>
</dbReference>
<sequence>MVLLIVYVSIALGFSFLCSVAEAVILSVTHPYISVLEKEGHNASYLLRKMKQNINDPLAAILTLNTTAHTIGAAGAGAQAAVVFGNAYVGVASAVLTLMILIFSEIIPKTLGAHYWRQLAPITAYVLQFLIWILYPFIWMSAILTKLLSGGHSHGQFRRDEFAAMAQAGADEGKLEQHESLILKNLLLLRETRVSDVMTPRTVVFSLDEDMLVSDYLEHHNSSRFSRIPVYKDNRDHVTGFVLRSDLLLSHARGNSENPLTVYRREITAVPNSSSLQASFETFMEKRSHIMLVVDEYGSMEGILTLEDIVETLLGIEIVDEGDKIEDMRKLARRLWKKRAANMGIEIEDQG</sequence>
<keyword evidence="13" id="KW-1185">Reference proteome</keyword>
<dbReference type="InterPro" id="IPR002550">
    <property type="entry name" value="CNNM"/>
</dbReference>
<dbReference type="PROSITE" id="PS51371">
    <property type="entry name" value="CBS"/>
    <property type="match status" value="2"/>
</dbReference>
<dbReference type="GO" id="GO:0005886">
    <property type="term" value="C:plasma membrane"/>
    <property type="evidence" value="ECO:0007669"/>
    <property type="project" value="TreeGrafter"/>
</dbReference>
<evidence type="ECO:0000313" key="12">
    <source>
        <dbReference type="EMBL" id="ODB92889.1"/>
    </source>
</evidence>
<name>A0A1E2UIF8_9GAMM</name>
<dbReference type="Proteomes" id="UP000094849">
    <property type="component" value="Unassembled WGS sequence"/>
</dbReference>
<feature type="transmembrane region" description="Helical" evidence="9">
    <location>
        <begin position="87"/>
        <end position="107"/>
    </location>
</feature>
<keyword evidence="4 8" id="KW-1133">Transmembrane helix</keyword>